<dbReference type="AlphaFoldDB" id="A0A414J9P0"/>
<evidence type="ECO:0000256" key="2">
    <source>
        <dbReference type="ARBA" id="ARBA00022692"/>
    </source>
</evidence>
<evidence type="ECO:0000256" key="4">
    <source>
        <dbReference type="ARBA" id="ARBA00023136"/>
    </source>
</evidence>
<dbReference type="GO" id="GO:0016020">
    <property type="term" value="C:membrane"/>
    <property type="evidence" value="ECO:0007669"/>
    <property type="project" value="UniProtKB-SubCell"/>
</dbReference>
<evidence type="ECO:0000256" key="1">
    <source>
        <dbReference type="ARBA" id="ARBA00004141"/>
    </source>
</evidence>
<dbReference type="SUPFAM" id="SSF81324">
    <property type="entry name" value="Voltage-gated potassium channels"/>
    <property type="match status" value="1"/>
</dbReference>
<evidence type="ECO:0000256" key="3">
    <source>
        <dbReference type="ARBA" id="ARBA00022989"/>
    </source>
</evidence>
<keyword evidence="2" id="KW-0812">Transmembrane</keyword>
<keyword evidence="4" id="KW-0472">Membrane</keyword>
<dbReference type="GO" id="GO:0006813">
    <property type="term" value="P:potassium ion transport"/>
    <property type="evidence" value="ECO:0007669"/>
    <property type="project" value="InterPro"/>
</dbReference>
<sequence>MYAVVYKVILRTGLFELIEIGSNYDTWCWGYDFFNTFTILLNLAVSIMYTFDNMEMKYGPLLLTLERLTVAFFAIDFLLRVFTAKYLYPDVSEPRAVWKYLISFSGIWRAASTLLTVGYGDISRHSIIVLVRRHQKLIIPGGNLTLLEGDTVILYTQTHMTNANDLEI</sequence>
<dbReference type="RefSeq" id="WP_118050016.1">
    <property type="nucleotide sequence ID" value="NZ_CABJFK010000002.1"/>
</dbReference>
<proteinExistence type="predicted"/>
<reference evidence="5 6" key="1">
    <citation type="submission" date="2018-08" db="EMBL/GenBank/DDBJ databases">
        <title>A genome reference for cultivated species of the human gut microbiota.</title>
        <authorList>
            <person name="Zou Y."/>
            <person name="Xue W."/>
            <person name="Luo G."/>
        </authorList>
    </citation>
    <scope>NUCLEOTIDE SEQUENCE [LARGE SCALE GENOMIC DNA]</scope>
    <source>
        <strain evidence="5 6">AM28-23</strain>
    </source>
</reference>
<dbReference type="Gene3D" id="3.30.70.1450">
    <property type="entry name" value="Regulator of K+ conductance, C-terminal domain"/>
    <property type="match status" value="1"/>
</dbReference>
<name>A0A414J9P0_9FIRM</name>
<gene>
    <name evidence="5" type="ORF">DW740_02660</name>
</gene>
<dbReference type="EMBL" id="QSKF01000002">
    <property type="protein sequence ID" value="RHE41235.1"/>
    <property type="molecule type" value="Genomic_DNA"/>
</dbReference>
<protein>
    <submittedName>
        <fullName evidence="5">Uncharacterized protein</fullName>
    </submittedName>
</protein>
<accession>A0A414J9P0</accession>
<comment type="caution">
    <text evidence="5">The sequence shown here is derived from an EMBL/GenBank/DDBJ whole genome shotgun (WGS) entry which is preliminary data.</text>
</comment>
<evidence type="ECO:0000313" key="6">
    <source>
        <dbReference type="Proteomes" id="UP000283745"/>
    </source>
</evidence>
<dbReference type="SUPFAM" id="SSF116726">
    <property type="entry name" value="TrkA C-terminal domain-like"/>
    <property type="match status" value="1"/>
</dbReference>
<dbReference type="Proteomes" id="UP000283745">
    <property type="component" value="Unassembled WGS sequence"/>
</dbReference>
<dbReference type="Gene3D" id="1.20.120.350">
    <property type="entry name" value="Voltage-gated potassium channels. Chain C"/>
    <property type="match status" value="1"/>
</dbReference>
<dbReference type="InterPro" id="IPR036721">
    <property type="entry name" value="RCK_C_sf"/>
</dbReference>
<dbReference type="InterPro" id="IPR027359">
    <property type="entry name" value="Volt_channel_dom_sf"/>
</dbReference>
<evidence type="ECO:0000313" key="5">
    <source>
        <dbReference type="EMBL" id="RHE41235.1"/>
    </source>
</evidence>
<organism evidence="5 6">
    <name type="scientific">Blautia obeum</name>
    <dbReference type="NCBI Taxonomy" id="40520"/>
    <lineage>
        <taxon>Bacteria</taxon>
        <taxon>Bacillati</taxon>
        <taxon>Bacillota</taxon>
        <taxon>Clostridia</taxon>
        <taxon>Lachnospirales</taxon>
        <taxon>Lachnospiraceae</taxon>
        <taxon>Blautia</taxon>
    </lineage>
</organism>
<comment type="subcellular location">
    <subcellularLocation>
        <location evidence="1">Membrane</location>
        <topology evidence="1">Multi-pass membrane protein</topology>
    </subcellularLocation>
</comment>
<keyword evidence="3" id="KW-1133">Transmembrane helix</keyword>